<dbReference type="InterPro" id="IPR018062">
    <property type="entry name" value="HTH_AraC-typ_CS"/>
</dbReference>
<dbReference type="SUPFAM" id="SSF51215">
    <property type="entry name" value="Regulatory protein AraC"/>
    <property type="match status" value="1"/>
</dbReference>
<dbReference type="InterPro" id="IPR014710">
    <property type="entry name" value="RmlC-like_jellyroll"/>
</dbReference>
<dbReference type="PANTHER" id="PTHR43280">
    <property type="entry name" value="ARAC-FAMILY TRANSCRIPTIONAL REGULATOR"/>
    <property type="match status" value="1"/>
</dbReference>
<dbReference type="PROSITE" id="PS00041">
    <property type="entry name" value="HTH_ARAC_FAMILY_1"/>
    <property type="match status" value="1"/>
</dbReference>
<evidence type="ECO:0000313" key="6">
    <source>
        <dbReference type="Proteomes" id="UP000182624"/>
    </source>
</evidence>
<reference evidence="6" key="1">
    <citation type="submission" date="2016-10" db="EMBL/GenBank/DDBJ databases">
        <authorList>
            <person name="Varghese N."/>
            <person name="Submissions S."/>
        </authorList>
    </citation>
    <scope>NUCLEOTIDE SEQUENCE [LARGE SCALE GENOMIC DNA]</scope>
    <source>
        <strain evidence="6">P18</strain>
    </source>
</reference>
<dbReference type="PANTHER" id="PTHR43280:SF34">
    <property type="entry name" value="ARAC-FAMILY TRANSCRIPTIONAL REGULATOR"/>
    <property type="match status" value="1"/>
</dbReference>
<dbReference type="AlphaFoldDB" id="A0A1I5U229"/>
<keyword evidence="2" id="KW-0238">DNA-binding</keyword>
<keyword evidence="1" id="KW-0805">Transcription regulation</keyword>
<feature type="domain" description="HTH araC/xylS-type" evidence="4">
    <location>
        <begin position="202"/>
        <end position="299"/>
    </location>
</feature>
<keyword evidence="6" id="KW-1185">Reference proteome</keyword>
<dbReference type="InterPro" id="IPR020449">
    <property type="entry name" value="Tscrpt_reg_AraC-type_HTH"/>
</dbReference>
<dbReference type="SMART" id="SM00342">
    <property type="entry name" value="HTH_ARAC"/>
    <property type="match status" value="1"/>
</dbReference>
<proteinExistence type="predicted"/>
<evidence type="ECO:0000256" key="3">
    <source>
        <dbReference type="ARBA" id="ARBA00023163"/>
    </source>
</evidence>
<sequence length="302" mass="34757">MSFVWDNIEKADNGEGMKELNSCKEAMASSIENKYFSIAHLYKDEKAMEMHIHDCYEVYFSISGGKQFLIDNKVYDIAPGDLFLINQYDSHYLTQIEKEKHERIVIMIDPDYMKEISSTETNLDACFQERNEKFSHKISLTSEQQSRFLYFVNKILTSNGYGHDLLERATFTELFVLINQIVNEKTSDKLEDKPSTYNEQVDAILSYLNNNIQYPISIGDLSKQFYISESYICRIFKSATGTTINKYMTARRISIAKSLLAEGIGVSDVCEKCGFSDYSNFLKAFTKSVGISPKKYSQNCNR</sequence>
<dbReference type="SUPFAM" id="SSF46689">
    <property type="entry name" value="Homeodomain-like"/>
    <property type="match status" value="2"/>
</dbReference>
<dbReference type="Gene3D" id="1.10.10.60">
    <property type="entry name" value="Homeodomain-like"/>
    <property type="match status" value="2"/>
</dbReference>
<accession>A0A1I5U229</accession>
<dbReference type="PROSITE" id="PS01124">
    <property type="entry name" value="HTH_ARAC_FAMILY_2"/>
    <property type="match status" value="1"/>
</dbReference>
<dbReference type="EMBL" id="FOXO01000011">
    <property type="protein sequence ID" value="SFP89221.1"/>
    <property type="molecule type" value="Genomic_DNA"/>
</dbReference>
<dbReference type="PRINTS" id="PR00032">
    <property type="entry name" value="HTHARAC"/>
</dbReference>
<dbReference type="InterPro" id="IPR018060">
    <property type="entry name" value="HTH_AraC"/>
</dbReference>
<evidence type="ECO:0000259" key="4">
    <source>
        <dbReference type="PROSITE" id="PS01124"/>
    </source>
</evidence>
<keyword evidence="3" id="KW-0804">Transcription</keyword>
<evidence type="ECO:0000256" key="2">
    <source>
        <dbReference type="ARBA" id="ARBA00023125"/>
    </source>
</evidence>
<dbReference type="Pfam" id="PF02311">
    <property type="entry name" value="AraC_binding"/>
    <property type="match status" value="1"/>
</dbReference>
<dbReference type="GO" id="GO:0003700">
    <property type="term" value="F:DNA-binding transcription factor activity"/>
    <property type="evidence" value="ECO:0007669"/>
    <property type="project" value="InterPro"/>
</dbReference>
<dbReference type="Pfam" id="PF12833">
    <property type="entry name" value="HTH_18"/>
    <property type="match status" value="1"/>
</dbReference>
<dbReference type="GO" id="GO:0043565">
    <property type="term" value="F:sequence-specific DNA binding"/>
    <property type="evidence" value="ECO:0007669"/>
    <property type="project" value="InterPro"/>
</dbReference>
<organism evidence="5 6">
    <name type="scientific">Butyrivibrio proteoclasticus</name>
    <dbReference type="NCBI Taxonomy" id="43305"/>
    <lineage>
        <taxon>Bacteria</taxon>
        <taxon>Bacillati</taxon>
        <taxon>Bacillota</taxon>
        <taxon>Clostridia</taxon>
        <taxon>Lachnospirales</taxon>
        <taxon>Lachnospiraceae</taxon>
        <taxon>Butyrivibrio</taxon>
    </lineage>
</organism>
<protein>
    <submittedName>
        <fullName evidence="5">Transcriptional regulator, AraC family</fullName>
    </submittedName>
</protein>
<name>A0A1I5U229_9FIRM</name>
<dbReference type="InterPro" id="IPR009057">
    <property type="entry name" value="Homeodomain-like_sf"/>
</dbReference>
<dbReference type="InterPro" id="IPR003313">
    <property type="entry name" value="AraC-bd"/>
</dbReference>
<dbReference type="Proteomes" id="UP000182624">
    <property type="component" value="Unassembled WGS sequence"/>
</dbReference>
<evidence type="ECO:0000313" key="5">
    <source>
        <dbReference type="EMBL" id="SFP89221.1"/>
    </source>
</evidence>
<gene>
    <name evidence="5" type="ORF">SAMN04487928_1118</name>
</gene>
<dbReference type="Gene3D" id="2.60.120.10">
    <property type="entry name" value="Jelly Rolls"/>
    <property type="match status" value="1"/>
</dbReference>
<evidence type="ECO:0000256" key="1">
    <source>
        <dbReference type="ARBA" id="ARBA00023015"/>
    </source>
</evidence>
<dbReference type="InterPro" id="IPR037923">
    <property type="entry name" value="HTH-like"/>
</dbReference>